<evidence type="ECO:0000256" key="1">
    <source>
        <dbReference type="SAM" id="SignalP"/>
    </source>
</evidence>
<dbReference type="EMBL" id="JAVRRG010000039">
    <property type="protein sequence ID" value="KAK5093773.1"/>
    <property type="molecule type" value="Genomic_DNA"/>
</dbReference>
<sequence length="123" mass="13658">MNLQALIIALGAFIFFHTPTRTYINERPSLTASLGRIVGTSLANHASMKTRPKNQNQPEVIYLGNVNGDDEKLRTTQEALGEVTRSLHSIAQRESELSEKVDVMLQIVARLRKDEAGGRRTLA</sequence>
<proteinExistence type="predicted"/>
<evidence type="ECO:0000313" key="2">
    <source>
        <dbReference type="EMBL" id="KAK5093773.1"/>
    </source>
</evidence>
<accession>A0ABR0KDI5</accession>
<reference evidence="2 3" key="1">
    <citation type="submission" date="2023-08" db="EMBL/GenBank/DDBJ databases">
        <title>Black Yeasts Isolated from many extreme environments.</title>
        <authorList>
            <person name="Coleine C."/>
            <person name="Stajich J.E."/>
            <person name="Selbmann L."/>
        </authorList>
    </citation>
    <scope>NUCLEOTIDE SEQUENCE [LARGE SCALE GENOMIC DNA]</scope>
    <source>
        <strain evidence="2 3">CCFEE 5885</strain>
    </source>
</reference>
<dbReference type="Proteomes" id="UP001345013">
    <property type="component" value="Unassembled WGS sequence"/>
</dbReference>
<feature type="chain" id="PRO_5046301400" evidence="1">
    <location>
        <begin position="23"/>
        <end position="123"/>
    </location>
</feature>
<evidence type="ECO:0000313" key="3">
    <source>
        <dbReference type="Proteomes" id="UP001345013"/>
    </source>
</evidence>
<gene>
    <name evidence="2" type="ORF">LTR24_003968</name>
</gene>
<keyword evidence="1" id="KW-0732">Signal</keyword>
<protein>
    <submittedName>
        <fullName evidence="2">Uncharacterized protein</fullName>
    </submittedName>
</protein>
<feature type="signal peptide" evidence="1">
    <location>
        <begin position="1"/>
        <end position="22"/>
    </location>
</feature>
<keyword evidence="3" id="KW-1185">Reference proteome</keyword>
<comment type="caution">
    <text evidence="2">The sequence shown here is derived from an EMBL/GenBank/DDBJ whole genome shotgun (WGS) entry which is preliminary data.</text>
</comment>
<organism evidence="2 3">
    <name type="scientific">Lithohypha guttulata</name>
    <dbReference type="NCBI Taxonomy" id="1690604"/>
    <lineage>
        <taxon>Eukaryota</taxon>
        <taxon>Fungi</taxon>
        <taxon>Dikarya</taxon>
        <taxon>Ascomycota</taxon>
        <taxon>Pezizomycotina</taxon>
        <taxon>Eurotiomycetes</taxon>
        <taxon>Chaetothyriomycetidae</taxon>
        <taxon>Chaetothyriales</taxon>
        <taxon>Trichomeriaceae</taxon>
        <taxon>Lithohypha</taxon>
    </lineage>
</organism>
<name>A0ABR0KDI5_9EURO</name>